<dbReference type="Proteomes" id="UP001235939">
    <property type="component" value="Chromosome 05"/>
</dbReference>
<accession>A0ABY6KG05</accession>
<dbReference type="InterPro" id="IPR055469">
    <property type="entry name" value="DUF7041"/>
</dbReference>
<organism evidence="2 3">
    <name type="scientific">Cordylochernes scorpioides</name>
    <dbReference type="NCBI Taxonomy" id="51811"/>
    <lineage>
        <taxon>Eukaryota</taxon>
        <taxon>Metazoa</taxon>
        <taxon>Ecdysozoa</taxon>
        <taxon>Arthropoda</taxon>
        <taxon>Chelicerata</taxon>
        <taxon>Arachnida</taxon>
        <taxon>Pseudoscorpiones</taxon>
        <taxon>Cheliferoidea</taxon>
        <taxon>Chernetidae</taxon>
        <taxon>Cordylochernes</taxon>
    </lineage>
</organism>
<name>A0ABY6KG05_9ARAC</name>
<proteinExistence type="predicted"/>
<protein>
    <recommendedName>
        <fullName evidence="1">DUF7041 domain-containing protein</fullName>
    </recommendedName>
</protein>
<dbReference type="EMBL" id="CP092867">
    <property type="protein sequence ID" value="UYV67776.1"/>
    <property type="molecule type" value="Genomic_DNA"/>
</dbReference>
<reference evidence="2 3" key="1">
    <citation type="submission" date="2022-01" db="EMBL/GenBank/DDBJ databases">
        <title>A chromosomal length assembly of Cordylochernes scorpioides.</title>
        <authorList>
            <person name="Zeh D."/>
            <person name="Zeh J."/>
        </authorList>
    </citation>
    <scope>NUCLEOTIDE SEQUENCE [LARGE SCALE GENOMIC DNA]</scope>
    <source>
        <strain evidence="2">IN4F17</strain>
        <tissue evidence="2">Whole Body</tissue>
    </source>
</reference>
<sequence length="73" mass="8327">MIPKVRMPLNFDEGAQHSAESEAEAAKVAVKISPFWSDRPEIWFYQVEAQFAINGISQEMRAKKRNLEGYLLG</sequence>
<feature type="domain" description="DUF7041" evidence="1">
    <location>
        <begin position="33"/>
        <end position="60"/>
    </location>
</feature>
<evidence type="ECO:0000259" key="1">
    <source>
        <dbReference type="Pfam" id="PF23055"/>
    </source>
</evidence>
<dbReference type="Pfam" id="PF23055">
    <property type="entry name" value="DUF7041"/>
    <property type="match status" value="1"/>
</dbReference>
<keyword evidence="3" id="KW-1185">Reference proteome</keyword>
<evidence type="ECO:0000313" key="3">
    <source>
        <dbReference type="Proteomes" id="UP001235939"/>
    </source>
</evidence>
<gene>
    <name evidence="2" type="ORF">LAZ67_5001979</name>
</gene>
<evidence type="ECO:0000313" key="2">
    <source>
        <dbReference type="EMBL" id="UYV67776.1"/>
    </source>
</evidence>